<dbReference type="EMBL" id="JBGJLR010000025">
    <property type="protein sequence ID" value="MEZ2740934.1"/>
    <property type="molecule type" value="Genomic_DNA"/>
</dbReference>
<proteinExistence type="predicted"/>
<evidence type="ECO:0000313" key="7">
    <source>
        <dbReference type="Proteomes" id="UP001567350"/>
    </source>
</evidence>
<keyword evidence="1 4" id="KW-0812">Transmembrane</keyword>
<evidence type="ECO:0000256" key="3">
    <source>
        <dbReference type="ARBA" id="ARBA00023136"/>
    </source>
</evidence>
<dbReference type="InterPro" id="IPR036259">
    <property type="entry name" value="MFS_trans_sf"/>
</dbReference>
<feature type="transmembrane region" description="Helical" evidence="4">
    <location>
        <begin position="242"/>
        <end position="265"/>
    </location>
</feature>
<organism evidence="6 7">
    <name type="scientific">Comamonas jiangduensis</name>
    <dbReference type="NCBI Taxonomy" id="1194168"/>
    <lineage>
        <taxon>Bacteria</taxon>
        <taxon>Pseudomonadati</taxon>
        <taxon>Pseudomonadota</taxon>
        <taxon>Betaproteobacteria</taxon>
        <taxon>Burkholderiales</taxon>
        <taxon>Comamonadaceae</taxon>
        <taxon>Comamonas</taxon>
    </lineage>
</organism>
<reference evidence="6 7" key="1">
    <citation type="submission" date="2024-08" db="EMBL/GenBank/DDBJ databases">
        <authorList>
            <person name="Feng Z."/>
            <person name="Ronholm J."/>
        </authorList>
    </citation>
    <scope>NUCLEOTIDE SEQUENCE [LARGE SCALE GENOMIC DNA]</scope>
    <source>
        <strain evidence="6 7">4-AB0-8</strain>
    </source>
</reference>
<keyword evidence="3 4" id="KW-0472">Membrane</keyword>
<dbReference type="RefSeq" id="WP_370894122.1">
    <property type="nucleotide sequence ID" value="NZ_JBGJLR010000025.1"/>
</dbReference>
<evidence type="ECO:0000256" key="4">
    <source>
        <dbReference type="SAM" id="Phobius"/>
    </source>
</evidence>
<feature type="transmembrane region" description="Helical" evidence="4">
    <location>
        <begin position="129"/>
        <end position="152"/>
    </location>
</feature>
<keyword evidence="7" id="KW-1185">Reference proteome</keyword>
<gene>
    <name evidence="6" type="ORF">ACBP88_16045</name>
</gene>
<evidence type="ECO:0000256" key="2">
    <source>
        <dbReference type="ARBA" id="ARBA00022989"/>
    </source>
</evidence>
<dbReference type="PROSITE" id="PS50850">
    <property type="entry name" value="MFS"/>
    <property type="match status" value="1"/>
</dbReference>
<feature type="transmembrane region" description="Helical" evidence="4">
    <location>
        <begin position="164"/>
        <end position="183"/>
    </location>
</feature>
<dbReference type="InterPro" id="IPR011701">
    <property type="entry name" value="MFS"/>
</dbReference>
<sequence length="401" mass="42251">MDAALLRLIFAQISIHACMTGMRMATPLLALREGYSPAAVGVLLALFALTQVFLSLPAGRYADRHGLKRPLAISVVVASTGAAVAVVFPVYPALCLAALCSGGASGAAIIALQRHVGRQAHDKVGLRNVFSWLAIGPAVSNFLGPFLAGLLIDYAGGEAASTTGFRAAFLLLALLPLGAWFWVRTVQELAPAPKPASAQRTTAWDMLQNQGFRRLLLMNWALSSCWDVHTFVVPILGHERGLSASLIGSILGAFAMAAVAIRLLIPLLSERVSEWQVVMGAMLGACLLFMAYPLMPNAWAMMGCSIALGLVLGSVQPMVMSMIHQITPHHRQGEALGLRMMAINGSSVLMPVLFGSIGTVVGVSALFWAVGAMVGGAARLPWLLGKENLPKGAAQPPRSSS</sequence>
<dbReference type="InterPro" id="IPR052528">
    <property type="entry name" value="Sugar_transport-like"/>
</dbReference>
<accession>A0ABV4IGG9</accession>
<feature type="transmembrane region" description="Helical" evidence="4">
    <location>
        <begin position="298"/>
        <end position="315"/>
    </location>
</feature>
<name>A0ABV4IGG9_9BURK</name>
<feature type="domain" description="Major facilitator superfamily (MFS) profile" evidence="5">
    <location>
        <begin position="1"/>
        <end position="389"/>
    </location>
</feature>
<feature type="transmembrane region" description="Helical" evidence="4">
    <location>
        <begin position="215"/>
        <end position="236"/>
    </location>
</feature>
<evidence type="ECO:0000313" key="6">
    <source>
        <dbReference type="EMBL" id="MEZ2740934.1"/>
    </source>
</evidence>
<keyword evidence="2 4" id="KW-1133">Transmembrane helix</keyword>
<dbReference type="PANTHER" id="PTHR23526">
    <property type="entry name" value="INTEGRAL MEMBRANE TRANSPORT PROTEIN-RELATED"/>
    <property type="match status" value="1"/>
</dbReference>
<feature type="transmembrane region" description="Helical" evidence="4">
    <location>
        <begin position="272"/>
        <end position="292"/>
    </location>
</feature>
<protein>
    <submittedName>
        <fullName evidence="6">MFS transporter</fullName>
    </submittedName>
</protein>
<comment type="caution">
    <text evidence="6">The sequence shown here is derived from an EMBL/GenBank/DDBJ whole genome shotgun (WGS) entry which is preliminary data.</text>
</comment>
<dbReference type="PANTHER" id="PTHR23526:SF4">
    <property type="entry name" value="INTEGRAL MEMBRANE TRANSPORT PROTEIN"/>
    <property type="match status" value="1"/>
</dbReference>
<feature type="transmembrane region" description="Helical" evidence="4">
    <location>
        <begin position="71"/>
        <end position="90"/>
    </location>
</feature>
<dbReference type="Pfam" id="PF07690">
    <property type="entry name" value="MFS_1"/>
    <property type="match status" value="1"/>
</dbReference>
<dbReference type="InterPro" id="IPR020846">
    <property type="entry name" value="MFS_dom"/>
</dbReference>
<feature type="transmembrane region" description="Helical" evidence="4">
    <location>
        <begin position="96"/>
        <end position="117"/>
    </location>
</feature>
<evidence type="ECO:0000259" key="5">
    <source>
        <dbReference type="PROSITE" id="PS50850"/>
    </source>
</evidence>
<evidence type="ECO:0000256" key="1">
    <source>
        <dbReference type="ARBA" id="ARBA00022692"/>
    </source>
</evidence>
<dbReference type="SUPFAM" id="SSF103473">
    <property type="entry name" value="MFS general substrate transporter"/>
    <property type="match status" value="1"/>
</dbReference>
<dbReference type="Proteomes" id="UP001567350">
    <property type="component" value="Unassembled WGS sequence"/>
</dbReference>
<dbReference type="Gene3D" id="1.20.1250.20">
    <property type="entry name" value="MFS general substrate transporter like domains"/>
    <property type="match status" value="1"/>
</dbReference>
<feature type="transmembrane region" description="Helical" evidence="4">
    <location>
        <begin position="40"/>
        <end position="59"/>
    </location>
</feature>